<dbReference type="Pfam" id="PF07853">
    <property type="entry name" value="DUF1648"/>
    <property type="match status" value="1"/>
</dbReference>
<keyword evidence="1" id="KW-0812">Transmembrane</keyword>
<feature type="transmembrane region" description="Helical" evidence="1">
    <location>
        <begin position="44"/>
        <end position="68"/>
    </location>
</feature>
<sequence length="154" mass="17972">MDYIIQLITWCFLLFLWSLFFYYYGILPDEIPVHFDFGGHPDQYGSKAILISLPLLATLLVAGISVLVRFPHYFNYLVEITQENARIQYTYATRLLRFISLLLALLFTAIFYEVIYVSLYRQAFFGWIILVVVLGLLLAMMIVYFINASKDPTN</sequence>
<dbReference type="EMBL" id="QPJS01000004">
    <property type="protein sequence ID" value="RCX02366.1"/>
    <property type="molecule type" value="Genomic_DNA"/>
</dbReference>
<accession>A0A369A1Y1</accession>
<gene>
    <name evidence="3" type="ORF">DES35_104126</name>
</gene>
<name>A0A369A1Y1_9FLAO</name>
<feature type="transmembrane region" description="Helical" evidence="1">
    <location>
        <begin position="7"/>
        <end position="24"/>
    </location>
</feature>
<proteinExistence type="predicted"/>
<dbReference type="AlphaFoldDB" id="A0A369A1Y1"/>
<dbReference type="InterPro" id="IPR012867">
    <property type="entry name" value="DUF1648"/>
</dbReference>
<evidence type="ECO:0000313" key="3">
    <source>
        <dbReference type="EMBL" id="RCX02366.1"/>
    </source>
</evidence>
<keyword evidence="4" id="KW-1185">Reference proteome</keyword>
<reference evidence="3 4" key="1">
    <citation type="submission" date="2018-07" db="EMBL/GenBank/DDBJ databases">
        <title>Genomic Encyclopedia of Type Strains, Phase IV (KMG-IV): sequencing the most valuable type-strain genomes for metagenomic binning, comparative biology and taxonomic classification.</title>
        <authorList>
            <person name="Goeker M."/>
        </authorList>
    </citation>
    <scope>NUCLEOTIDE SEQUENCE [LARGE SCALE GENOMIC DNA]</scope>
    <source>
        <strain evidence="3 4">DSM 21410</strain>
    </source>
</reference>
<evidence type="ECO:0000259" key="2">
    <source>
        <dbReference type="Pfam" id="PF07853"/>
    </source>
</evidence>
<feature type="transmembrane region" description="Helical" evidence="1">
    <location>
        <begin position="95"/>
        <end position="118"/>
    </location>
</feature>
<dbReference type="Proteomes" id="UP000253517">
    <property type="component" value="Unassembled WGS sequence"/>
</dbReference>
<organism evidence="3 4">
    <name type="scientific">Schleiferia thermophila</name>
    <dbReference type="NCBI Taxonomy" id="884107"/>
    <lineage>
        <taxon>Bacteria</taxon>
        <taxon>Pseudomonadati</taxon>
        <taxon>Bacteroidota</taxon>
        <taxon>Flavobacteriia</taxon>
        <taxon>Flavobacteriales</taxon>
        <taxon>Schleiferiaceae</taxon>
        <taxon>Schleiferia</taxon>
    </lineage>
</organism>
<comment type="caution">
    <text evidence="3">The sequence shown here is derived from an EMBL/GenBank/DDBJ whole genome shotgun (WGS) entry which is preliminary data.</text>
</comment>
<keyword evidence="1" id="KW-1133">Transmembrane helix</keyword>
<evidence type="ECO:0000256" key="1">
    <source>
        <dbReference type="SAM" id="Phobius"/>
    </source>
</evidence>
<evidence type="ECO:0000313" key="4">
    <source>
        <dbReference type="Proteomes" id="UP000253517"/>
    </source>
</evidence>
<feature type="transmembrane region" description="Helical" evidence="1">
    <location>
        <begin position="124"/>
        <end position="146"/>
    </location>
</feature>
<feature type="domain" description="DUF1648" evidence="2">
    <location>
        <begin position="12"/>
        <end position="57"/>
    </location>
</feature>
<protein>
    <submittedName>
        <fullName evidence="3">Uncharacterized protein DUF1648</fullName>
    </submittedName>
</protein>
<keyword evidence="1" id="KW-0472">Membrane</keyword>